<keyword evidence="6" id="KW-0694">RNA-binding</keyword>
<dbReference type="SUPFAM" id="SSF69500">
    <property type="entry name" value="DTD-like"/>
    <property type="match status" value="1"/>
</dbReference>
<evidence type="ECO:0000256" key="6">
    <source>
        <dbReference type="RuleBase" id="RU003470"/>
    </source>
</evidence>
<dbReference type="InterPro" id="IPR023509">
    <property type="entry name" value="DTD-like_sf"/>
</dbReference>
<comment type="catalytic activity">
    <reaction evidence="5">
        <text>a D-aminoacyl-tRNA + H2O = a tRNA + a D-alpha-amino acid + H(+)</text>
        <dbReference type="Rhea" id="RHEA:13953"/>
        <dbReference type="Rhea" id="RHEA-COMP:10123"/>
        <dbReference type="Rhea" id="RHEA-COMP:10124"/>
        <dbReference type="ChEBI" id="CHEBI:15377"/>
        <dbReference type="ChEBI" id="CHEBI:15378"/>
        <dbReference type="ChEBI" id="CHEBI:59871"/>
        <dbReference type="ChEBI" id="CHEBI:78442"/>
        <dbReference type="ChEBI" id="CHEBI:79333"/>
        <dbReference type="EC" id="3.1.1.96"/>
    </reaction>
</comment>
<feature type="region of interest" description="Disordered" evidence="7">
    <location>
        <begin position="160"/>
        <end position="184"/>
    </location>
</feature>
<evidence type="ECO:0000256" key="3">
    <source>
        <dbReference type="ARBA" id="ARBA00020007"/>
    </source>
</evidence>
<evidence type="ECO:0000256" key="2">
    <source>
        <dbReference type="ARBA" id="ARBA00013056"/>
    </source>
</evidence>
<dbReference type="NCBIfam" id="TIGR00256">
    <property type="entry name" value="D-aminoacyl-tRNA deacylase"/>
    <property type="match status" value="1"/>
</dbReference>
<evidence type="ECO:0000256" key="5">
    <source>
        <dbReference type="ARBA" id="ARBA00048018"/>
    </source>
</evidence>
<evidence type="ECO:0000313" key="8">
    <source>
        <dbReference type="EMBL" id="TKA22132.1"/>
    </source>
</evidence>
<dbReference type="GO" id="GO:0005737">
    <property type="term" value="C:cytoplasm"/>
    <property type="evidence" value="ECO:0007669"/>
    <property type="project" value="UniProtKB-SubCell"/>
</dbReference>
<comment type="similarity">
    <text evidence="1 6">Belongs to the DTD family.</text>
</comment>
<dbReference type="EMBL" id="NAJL01000083">
    <property type="protein sequence ID" value="TKA22132.1"/>
    <property type="molecule type" value="Genomic_DNA"/>
</dbReference>
<protein>
    <recommendedName>
        <fullName evidence="3 6">D-aminoacyl-tRNA deacylase</fullName>
        <ecNumber evidence="2 6">3.1.1.96</ecNumber>
    </recommendedName>
</protein>
<comment type="caution">
    <text evidence="8">The sequence shown here is derived from an EMBL/GenBank/DDBJ whole genome shotgun (WGS) entry which is preliminary data.</text>
</comment>
<evidence type="ECO:0000313" key="9">
    <source>
        <dbReference type="Proteomes" id="UP000308549"/>
    </source>
</evidence>
<proteinExistence type="inferred from homology"/>
<reference evidence="8 9" key="1">
    <citation type="submission" date="2017-03" db="EMBL/GenBank/DDBJ databases">
        <title>Genomes of endolithic fungi from Antarctica.</title>
        <authorList>
            <person name="Coleine C."/>
            <person name="Masonjones S."/>
            <person name="Stajich J.E."/>
        </authorList>
    </citation>
    <scope>NUCLEOTIDE SEQUENCE [LARGE SCALE GENOMIC DNA]</scope>
    <source>
        <strain evidence="8 9">CCFEE 6315</strain>
    </source>
</reference>
<accession>A0A4U0TKC1</accession>
<dbReference type="GO" id="GO:0051500">
    <property type="term" value="F:D-tyrosyl-tRNA(Tyr) deacylase activity"/>
    <property type="evidence" value="ECO:0007669"/>
    <property type="project" value="TreeGrafter"/>
</dbReference>
<organism evidence="8 9">
    <name type="scientific">Salinomyces thailandicus</name>
    <dbReference type="NCBI Taxonomy" id="706561"/>
    <lineage>
        <taxon>Eukaryota</taxon>
        <taxon>Fungi</taxon>
        <taxon>Dikarya</taxon>
        <taxon>Ascomycota</taxon>
        <taxon>Pezizomycotina</taxon>
        <taxon>Dothideomycetes</taxon>
        <taxon>Dothideomycetidae</taxon>
        <taxon>Mycosphaerellales</taxon>
        <taxon>Teratosphaeriaceae</taxon>
        <taxon>Salinomyces</taxon>
    </lineage>
</organism>
<evidence type="ECO:0000256" key="4">
    <source>
        <dbReference type="ARBA" id="ARBA00047676"/>
    </source>
</evidence>
<dbReference type="PANTHER" id="PTHR10472">
    <property type="entry name" value="D-TYROSYL-TRNA TYR DEACYLASE"/>
    <property type="match status" value="1"/>
</dbReference>
<dbReference type="Proteomes" id="UP000308549">
    <property type="component" value="Unassembled WGS sequence"/>
</dbReference>
<keyword evidence="9" id="KW-1185">Reference proteome</keyword>
<keyword evidence="6" id="KW-0820">tRNA-binding</keyword>
<comment type="catalytic activity">
    <reaction evidence="4">
        <text>glycyl-tRNA(Ala) + H2O = tRNA(Ala) + glycine + H(+)</text>
        <dbReference type="Rhea" id="RHEA:53744"/>
        <dbReference type="Rhea" id="RHEA-COMP:9657"/>
        <dbReference type="Rhea" id="RHEA-COMP:13640"/>
        <dbReference type="ChEBI" id="CHEBI:15377"/>
        <dbReference type="ChEBI" id="CHEBI:15378"/>
        <dbReference type="ChEBI" id="CHEBI:57305"/>
        <dbReference type="ChEBI" id="CHEBI:78442"/>
        <dbReference type="ChEBI" id="CHEBI:78522"/>
        <dbReference type="EC" id="3.1.1.96"/>
    </reaction>
</comment>
<sequence>MKTVIQRVKSASVTVDGQLISQISKGLLVFAAIAKEDTAQEAESMAGKVLRQKFWDAEDGGKWKRSVTDIEGEVLCVSQFTLLASTKKGSKPDFHKAASAQKGKELYDHFIGQVRSLYAPDRVKDGVFQAMMDVGLVNDGPVGVDFRCIDEAVTIEIETNPPEWKDPTGFASAKGQKPEEGDTLKGHIHKRFEMPASLLE</sequence>
<dbReference type="GO" id="GO:0106026">
    <property type="term" value="F:Gly-tRNA(Ala) deacylase activity"/>
    <property type="evidence" value="ECO:0007669"/>
    <property type="project" value="RHEA"/>
</dbReference>
<dbReference type="Gene3D" id="3.50.80.10">
    <property type="entry name" value="D-tyrosyl-tRNA(Tyr) deacylase"/>
    <property type="match status" value="1"/>
</dbReference>
<dbReference type="FunFam" id="3.50.80.10:FF:000001">
    <property type="entry name" value="D-aminoacyl-tRNA deacylase"/>
    <property type="match status" value="1"/>
</dbReference>
<keyword evidence="6" id="KW-0378">Hydrolase</keyword>
<dbReference type="HAMAP" id="MF_00518">
    <property type="entry name" value="Deacylase_Dtd"/>
    <property type="match status" value="1"/>
</dbReference>
<evidence type="ECO:0000256" key="7">
    <source>
        <dbReference type="SAM" id="MobiDB-lite"/>
    </source>
</evidence>
<keyword evidence="6" id="KW-0963">Cytoplasm</keyword>
<dbReference type="PANTHER" id="PTHR10472:SF5">
    <property type="entry name" value="D-AMINOACYL-TRNA DEACYLASE 1"/>
    <property type="match status" value="1"/>
</dbReference>
<dbReference type="EC" id="3.1.1.96" evidence="2 6"/>
<evidence type="ECO:0000256" key="1">
    <source>
        <dbReference type="ARBA" id="ARBA00009673"/>
    </source>
</evidence>
<dbReference type="AlphaFoldDB" id="A0A4U0TKC1"/>
<dbReference type="GO" id="GO:0000049">
    <property type="term" value="F:tRNA binding"/>
    <property type="evidence" value="ECO:0007669"/>
    <property type="project" value="UniProtKB-KW"/>
</dbReference>
<comment type="subcellular location">
    <subcellularLocation>
        <location evidence="6">Cytoplasm</location>
    </subcellularLocation>
</comment>
<name>A0A4U0TKC1_9PEZI</name>
<dbReference type="Pfam" id="PF02580">
    <property type="entry name" value="Tyr_Deacylase"/>
    <property type="match status" value="1"/>
</dbReference>
<dbReference type="OrthoDB" id="275783at2759"/>
<gene>
    <name evidence="8" type="ORF">B0A50_08189</name>
</gene>
<dbReference type="InterPro" id="IPR003732">
    <property type="entry name" value="Daa-tRNA_deacyls_DTD"/>
</dbReference>